<gene>
    <name evidence="1" type="ORF">IMCC12053_2369</name>
</gene>
<protein>
    <submittedName>
        <fullName evidence="1">Uncharacterized protein</fullName>
    </submittedName>
</protein>
<dbReference type="STRING" id="1397108.IMCC12053_2369"/>
<dbReference type="OrthoDB" id="43895at2"/>
<accession>A0A0N9ZH30</accession>
<sequence>MTRRVLRRVVLSFIALFLGLGIGLVALGFTPALAAACPACFGFVKVADGVYSETADPMVAPELVRRVEVAESRVEAAFGAVHRPRILVCYTDTCHKMMGDIDPLAMTYGSLLFYLSPHGHDIDIIAHEFVHSTLHKQLGARLQAGFPAWVDEGISVYVSRDSRFDLNPETCDAGVSPMPTTAKDWLRENSAQDFSAYGRAGCRVARWLAAHPEAGLDGLIGTYVTAGD</sequence>
<dbReference type="PATRIC" id="fig|1397108.4.peg.2425"/>
<name>A0A0N9ZH30_9RHOB</name>
<organism evidence="1 2">
    <name type="scientific">Celeribacter marinus</name>
    <dbReference type="NCBI Taxonomy" id="1397108"/>
    <lineage>
        <taxon>Bacteria</taxon>
        <taxon>Pseudomonadati</taxon>
        <taxon>Pseudomonadota</taxon>
        <taxon>Alphaproteobacteria</taxon>
        <taxon>Rhodobacterales</taxon>
        <taxon>Roseobacteraceae</taxon>
        <taxon>Celeribacter</taxon>
    </lineage>
</organism>
<keyword evidence="2" id="KW-1185">Reference proteome</keyword>
<dbReference type="AlphaFoldDB" id="A0A0N9ZH30"/>
<dbReference type="Proteomes" id="UP000064920">
    <property type="component" value="Chromosome"/>
</dbReference>
<evidence type="ECO:0000313" key="2">
    <source>
        <dbReference type="Proteomes" id="UP000064920"/>
    </source>
</evidence>
<dbReference type="RefSeq" id="WP_062219209.1">
    <property type="nucleotide sequence ID" value="NZ_CP012023.1"/>
</dbReference>
<dbReference type="KEGG" id="cmar:IMCC12053_2369"/>
<evidence type="ECO:0000313" key="1">
    <source>
        <dbReference type="EMBL" id="ALI56316.1"/>
    </source>
</evidence>
<proteinExistence type="predicted"/>
<reference evidence="1 2" key="1">
    <citation type="submission" date="2015-05" db="EMBL/GenBank/DDBJ databases">
        <authorList>
            <person name="Wang D.B."/>
            <person name="Wang M."/>
        </authorList>
    </citation>
    <scope>NUCLEOTIDE SEQUENCE [LARGE SCALE GENOMIC DNA]</scope>
    <source>
        <strain evidence="1 2">IMCC 12053</strain>
    </source>
</reference>
<dbReference type="EMBL" id="CP012023">
    <property type="protein sequence ID" value="ALI56316.1"/>
    <property type="molecule type" value="Genomic_DNA"/>
</dbReference>